<proteinExistence type="inferred from homology"/>
<comment type="similarity">
    <text evidence="2 10">Belongs to the beta sliding clamp family.</text>
</comment>
<dbReference type="Pfam" id="PF02767">
    <property type="entry name" value="DNA_pol3_beta_2"/>
    <property type="match status" value="1"/>
</dbReference>
<evidence type="ECO:0000256" key="6">
    <source>
        <dbReference type="ARBA" id="ARBA00022695"/>
    </source>
</evidence>
<keyword evidence="5 10" id="KW-0808">Transferase</keyword>
<evidence type="ECO:0000256" key="9">
    <source>
        <dbReference type="ARBA" id="ARBA00023125"/>
    </source>
</evidence>
<keyword evidence="7 10" id="KW-0235">DNA replication</keyword>
<reference evidence="14 15" key="1">
    <citation type="journal article" date="2016" name="Gut Pathog.">
        <title>Whole genome sequencing of "Faecalibaculum rodentium" ALO17, isolated from C57BL/6J laboratory mouse feces.</title>
        <authorList>
            <person name="Lim S."/>
            <person name="Chang D.H."/>
            <person name="Ahn S."/>
            <person name="Kim B.C."/>
        </authorList>
    </citation>
    <scope>NUCLEOTIDE SEQUENCE [LARGE SCALE GENOMIC DNA]</scope>
    <source>
        <strain evidence="14 15">Alo17</strain>
    </source>
</reference>
<protein>
    <recommendedName>
        <fullName evidence="3 10">Beta sliding clamp</fullName>
    </recommendedName>
</protein>
<evidence type="ECO:0000259" key="12">
    <source>
        <dbReference type="Pfam" id="PF02767"/>
    </source>
</evidence>
<comment type="subcellular location">
    <subcellularLocation>
        <location evidence="1 10">Cytoplasm</location>
    </subcellularLocation>
</comment>
<comment type="function">
    <text evidence="10">Confers DNA tethering and processivity to DNA polymerases and other proteins. Acts as a clamp, forming a ring around DNA (a reaction catalyzed by the clamp-loading complex) which diffuses in an ATP-independent manner freely and bidirectionally along dsDNA. Initially characterized for its ability to contact the catalytic subunit of DNA polymerase III (Pol III), a complex, multichain enzyme responsible for most of the replicative synthesis in bacteria; Pol III exhibits 3'-5' exonuclease proofreading activity. The beta chain is required for initiation of replication as well as for processivity of DNA replication.</text>
</comment>
<dbReference type="SUPFAM" id="SSF55979">
    <property type="entry name" value="DNA clamp"/>
    <property type="match status" value="3"/>
</dbReference>
<dbReference type="GO" id="GO:0009360">
    <property type="term" value="C:DNA polymerase III complex"/>
    <property type="evidence" value="ECO:0007669"/>
    <property type="project" value="InterPro"/>
</dbReference>
<evidence type="ECO:0000256" key="8">
    <source>
        <dbReference type="ARBA" id="ARBA00022932"/>
    </source>
</evidence>
<dbReference type="InterPro" id="IPR022637">
    <property type="entry name" value="DNA_polIII_beta_cen"/>
</dbReference>
<evidence type="ECO:0000313" key="14">
    <source>
        <dbReference type="EMBL" id="AMK53136.1"/>
    </source>
</evidence>
<evidence type="ECO:0000259" key="13">
    <source>
        <dbReference type="Pfam" id="PF02768"/>
    </source>
</evidence>
<gene>
    <name evidence="14" type="ORF">AALO17_00020</name>
</gene>
<dbReference type="AlphaFoldDB" id="A0A140DR59"/>
<dbReference type="PANTHER" id="PTHR30478:SF0">
    <property type="entry name" value="BETA SLIDING CLAMP"/>
    <property type="match status" value="1"/>
</dbReference>
<evidence type="ECO:0000256" key="10">
    <source>
        <dbReference type="PIRNR" id="PIRNR000804"/>
    </source>
</evidence>
<dbReference type="Gene3D" id="3.10.150.10">
    <property type="entry name" value="DNA Polymerase III, subunit A, domain 2"/>
    <property type="match status" value="1"/>
</dbReference>
<comment type="subunit">
    <text evidence="10">Forms a ring-shaped head-to-tail homodimer around DNA.</text>
</comment>
<evidence type="ECO:0000256" key="5">
    <source>
        <dbReference type="ARBA" id="ARBA00022679"/>
    </source>
</evidence>
<dbReference type="NCBIfam" id="TIGR00663">
    <property type="entry name" value="dnan"/>
    <property type="match status" value="1"/>
</dbReference>
<dbReference type="EMBL" id="CP011391">
    <property type="protein sequence ID" value="AMK53136.1"/>
    <property type="molecule type" value="Genomic_DNA"/>
</dbReference>
<name>A0A140DR59_9FIRM</name>
<dbReference type="GO" id="GO:0006271">
    <property type="term" value="P:DNA strand elongation involved in DNA replication"/>
    <property type="evidence" value="ECO:0007669"/>
    <property type="project" value="TreeGrafter"/>
</dbReference>
<keyword evidence="6 10" id="KW-0548">Nucleotidyltransferase</keyword>
<dbReference type="RefSeq" id="WP_067553873.1">
    <property type="nucleotide sequence ID" value="NZ_CAMTBT010000010.1"/>
</dbReference>
<dbReference type="STRING" id="1702221.AALO17_00020"/>
<evidence type="ECO:0000256" key="2">
    <source>
        <dbReference type="ARBA" id="ARBA00010752"/>
    </source>
</evidence>
<dbReference type="Proteomes" id="UP000069771">
    <property type="component" value="Chromosome"/>
</dbReference>
<keyword evidence="4 10" id="KW-0963">Cytoplasm</keyword>
<dbReference type="PIRSF" id="PIRSF000804">
    <property type="entry name" value="DNA_pol_III_b"/>
    <property type="match status" value="1"/>
</dbReference>
<feature type="domain" description="DNA polymerase III beta sliding clamp N-terminal" evidence="11">
    <location>
        <begin position="1"/>
        <end position="124"/>
    </location>
</feature>
<dbReference type="InterPro" id="IPR046938">
    <property type="entry name" value="DNA_clamp_sf"/>
</dbReference>
<keyword evidence="8 10" id="KW-0239">DNA-directed DNA polymerase</keyword>
<evidence type="ECO:0000256" key="3">
    <source>
        <dbReference type="ARBA" id="ARBA00021035"/>
    </source>
</evidence>
<dbReference type="GO" id="GO:0005737">
    <property type="term" value="C:cytoplasm"/>
    <property type="evidence" value="ECO:0007669"/>
    <property type="project" value="UniProtKB-SubCell"/>
</dbReference>
<dbReference type="SMART" id="SM00480">
    <property type="entry name" value="POL3Bc"/>
    <property type="match status" value="1"/>
</dbReference>
<organism evidence="14 15">
    <name type="scientific">Faecalibaculum rodentium</name>
    <dbReference type="NCBI Taxonomy" id="1702221"/>
    <lineage>
        <taxon>Bacteria</taxon>
        <taxon>Bacillati</taxon>
        <taxon>Bacillota</taxon>
        <taxon>Erysipelotrichia</taxon>
        <taxon>Erysipelotrichales</taxon>
        <taxon>Erysipelotrichaceae</taxon>
        <taxon>Faecalibaculum</taxon>
    </lineage>
</organism>
<evidence type="ECO:0000313" key="15">
    <source>
        <dbReference type="Proteomes" id="UP000069771"/>
    </source>
</evidence>
<dbReference type="GO" id="GO:0003887">
    <property type="term" value="F:DNA-directed DNA polymerase activity"/>
    <property type="evidence" value="ECO:0007669"/>
    <property type="project" value="UniProtKB-UniRule"/>
</dbReference>
<keyword evidence="15" id="KW-1185">Reference proteome</keyword>
<dbReference type="Pfam" id="PF00712">
    <property type="entry name" value="DNA_pol3_beta"/>
    <property type="match status" value="1"/>
</dbReference>
<dbReference type="KEGG" id="fro:AALO17_00020"/>
<evidence type="ECO:0000256" key="1">
    <source>
        <dbReference type="ARBA" id="ARBA00004496"/>
    </source>
</evidence>
<feature type="domain" description="DNA polymerase III beta sliding clamp C-terminal" evidence="13">
    <location>
        <begin position="249"/>
        <end position="369"/>
    </location>
</feature>
<accession>A0A140DR59</accession>
<dbReference type="InterPro" id="IPR001001">
    <property type="entry name" value="DNA_polIII_beta"/>
</dbReference>
<dbReference type="InterPro" id="IPR022634">
    <property type="entry name" value="DNA_polIII_beta_N"/>
</dbReference>
<evidence type="ECO:0000256" key="7">
    <source>
        <dbReference type="ARBA" id="ARBA00022705"/>
    </source>
</evidence>
<feature type="domain" description="DNA polymerase III beta sliding clamp central" evidence="12">
    <location>
        <begin position="135"/>
        <end position="245"/>
    </location>
</feature>
<dbReference type="InterPro" id="IPR022635">
    <property type="entry name" value="DNA_polIII_beta_C"/>
</dbReference>
<evidence type="ECO:0000259" key="11">
    <source>
        <dbReference type="Pfam" id="PF00712"/>
    </source>
</evidence>
<dbReference type="Pfam" id="PF02768">
    <property type="entry name" value="DNA_pol3_beta_3"/>
    <property type="match status" value="1"/>
</dbReference>
<dbReference type="GO" id="GO:0008408">
    <property type="term" value="F:3'-5' exonuclease activity"/>
    <property type="evidence" value="ECO:0007669"/>
    <property type="project" value="InterPro"/>
</dbReference>
<dbReference type="GeneID" id="78476930"/>
<dbReference type="PANTHER" id="PTHR30478">
    <property type="entry name" value="DNA POLYMERASE III SUBUNIT BETA"/>
    <property type="match status" value="1"/>
</dbReference>
<dbReference type="Gene3D" id="3.70.10.10">
    <property type="match status" value="1"/>
</dbReference>
<evidence type="ECO:0000256" key="4">
    <source>
        <dbReference type="ARBA" id="ARBA00022490"/>
    </source>
</evidence>
<dbReference type="CDD" id="cd00140">
    <property type="entry name" value="beta_clamp"/>
    <property type="match status" value="1"/>
</dbReference>
<sequence length="372" mass="41615">MKFSIDRRYLQDKLSTAARAVSPFSPLPALSGILIDVREDRIVFTGSDSNVAIQTAITPGEMNRLQIESTGSVCVESKYILDIVRKLDCDTVGMELMDYTLVRLTTENGTFNINSSSADEYPFIDFSRPQGHFVLSPDEFRQIVSSTAFACSDKDSRPVLSGVNFRIAGNELHCSGTDTYRLARKTLQLNQDQTFDITISARTLNEVMKSLSDSDSIDIFADRRKIQFVFGKTIIQSRLLDGTFPPVDRIIPTEFVSRLTVDTQELFRAIDRTNFMKNDNVHLIKLDCSEQAVRIKVRAAEIGNSDERLKNASWTGEPMSVTLNGSYVLDALKALKGEQTEFAFSGQLKPIRIMDTKDASTLMVVVPVRSFD</sequence>
<keyword evidence="9" id="KW-0238">DNA-binding</keyword>
<dbReference type="OrthoDB" id="8421503at2"/>
<dbReference type="GO" id="GO:0003677">
    <property type="term" value="F:DNA binding"/>
    <property type="evidence" value="ECO:0007669"/>
    <property type="project" value="UniProtKB-UniRule"/>
</dbReference>